<keyword evidence="2 6" id="KW-0812">Transmembrane</keyword>
<evidence type="ECO:0000256" key="5">
    <source>
        <dbReference type="PIRSR" id="PIRSR604254-1"/>
    </source>
</evidence>
<evidence type="ECO:0000313" key="8">
    <source>
        <dbReference type="Proteomes" id="UP001362999"/>
    </source>
</evidence>
<dbReference type="GO" id="GO:0046872">
    <property type="term" value="F:metal ion binding"/>
    <property type="evidence" value="ECO:0007669"/>
    <property type="project" value="UniProtKB-KW"/>
</dbReference>
<accession>A0AAW0A9W0</accession>
<dbReference type="InterPro" id="IPR004254">
    <property type="entry name" value="AdipoR/HlyIII-related"/>
</dbReference>
<protein>
    <submittedName>
        <fullName evidence="7">IZH family channel protein</fullName>
    </submittedName>
</protein>
<evidence type="ECO:0000256" key="4">
    <source>
        <dbReference type="ARBA" id="ARBA00023136"/>
    </source>
</evidence>
<evidence type="ECO:0000256" key="2">
    <source>
        <dbReference type="ARBA" id="ARBA00022692"/>
    </source>
</evidence>
<evidence type="ECO:0000256" key="3">
    <source>
        <dbReference type="ARBA" id="ARBA00022989"/>
    </source>
</evidence>
<comment type="caution">
    <text evidence="7">The sequence shown here is derived from an EMBL/GenBank/DDBJ whole genome shotgun (WGS) entry which is preliminary data.</text>
</comment>
<dbReference type="GO" id="GO:0016020">
    <property type="term" value="C:membrane"/>
    <property type="evidence" value="ECO:0007669"/>
    <property type="project" value="UniProtKB-SubCell"/>
</dbReference>
<dbReference type="AlphaFoldDB" id="A0AAW0A9W0"/>
<dbReference type="Proteomes" id="UP001362999">
    <property type="component" value="Unassembled WGS sequence"/>
</dbReference>
<comment type="subcellular location">
    <subcellularLocation>
        <location evidence="1">Membrane</location>
        <topology evidence="1">Multi-pass membrane protein</topology>
    </subcellularLocation>
</comment>
<dbReference type="GO" id="GO:0038023">
    <property type="term" value="F:signaling receptor activity"/>
    <property type="evidence" value="ECO:0007669"/>
    <property type="project" value="TreeGrafter"/>
</dbReference>
<keyword evidence="5" id="KW-0862">Zinc</keyword>
<proteinExistence type="predicted"/>
<dbReference type="PANTHER" id="PTHR20855:SF97">
    <property type="entry name" value="ADIPOR-LIKE RECEPTOR IZH3-RELATED"/>
    <property type="match status" value="1"/>
</dbReference>
<evidence type="ECO:0000313" key="7">
    <source>
        <dbReference type="EMBL" id="KAK7005892.1"/>
    </source>
</evidence>
<dbReference type="EMBL" id="JAWWNJ010000077">
    <property type="protein sequence ID" value="KAK7005892.1"/>
    <property type="molecule type" value="Genomic_DNA"/>
</dbReference>
<dbReference type="Pfam" id="PF03006">
    <property type="entry name" value="HlyIII"/>
    <property type="match status" value="2"/>
</dbReference>
<gene>
    <name evidence="7" type="ORF">R3P38DRAFT_3040218</name>
</gene>
<feature type="transmembrane region" description="Helical" evidence="6">
    <location>
        <begin position="589"/>
        <end position="610"/>
    </location>
</feature>
<keyword evidence="4 6" id="KW-0472">Membrane</keyword>
<reference evidence="7 8" key="1">
    <citation type="journal article" date="2024" name="J Genomics">
        <title>Draft genome sequencing and assembly of Favolaschia claudopus CIRM-BRFM 2984 isolated from oak limbs.</title>
        <authorList>
            <person name="Navarro D."/>
            <person name="Drula E."/>
            <person name="Chaduli D."/>
            <person name="Cazenave R."/>
            <person name="Ahrendt S."/>
            <person name="Wang J."/>
            <person name="Lipzen A."/>
            <person name="Daum C."/>
            <person name="Barry K."/>
            <person name="Grigoriev I.V."/>
            <person name="Favel A."/>
            <person name="Rosso M.N."/>
            <person name="Martin F."/>
        </authorList>
    </citation>
    <scope>NUCLEOTIDE SEQUENCE [LARGE SCALE GENOMIC DNA]</scope>
    <source>
        <strain evidence="7 8">CIRM-BRFM 2984</strain>
    </source>
</reference>
<evidence type="ECO:0000256" key="6">
    <source>
        <dbReference type="SAM" id="Phobius"/>
    </source>
</evidence>
<keyword evidence="5" id="KW-0479">Metal-binding</keyword>
<feature type="transmembrane region" description="Helical" evidence="6">
    <location>
        <begin position="553"/>
        <end position="577"/>
    </location>
</feature>
<evidence type="ECO:0000256" key="1">
    <source>
        <dbReference type="ARBA" id="ARBA00004141"/>
    </source>
</evidence>
<organism evidence="7 8">
    <name type="scientific">Favolaschia claudopus</name>
    <dbReference type="NCBI Taxonomy" id="2862362"/>
    <lineage>
        <taxon>Eukaryota</taxon>
        <taxon>Fungi</taxon>
        <taxon>Dikarya</taxon>
        <taxon>Basidiomycota</taxon>
        <taxon>Agaricomycotina</taxon>
        <taxon>Agaricomycetes</taxon>
        <taxon>Agaricomycetidae</taxon>
        <taxon>Agaricales</taxon>
        <taxon>Marasmiineae</taxon>
        <taxon>Mycenaceae</taxon>
        <taxon>Favolaschia</taxon>
    </lineage>
</organism>
<dbReference type="GO" id="GO:0006882">
    <property type="term" value="P:intracellular zinc ion homeostasis"/>
    <property type="evidence" value="ECO:0007669"/>
    <property type="project" value="TreeGrafter"/>
</dbReference>
<keyword evidence="8" id="KW-1185">Reference proteome</keyword>
<dbReference type="PANTHER" id="PTHR20855">
    <property type="entry name" value="ADIPOR/PROGESTIN RECEPTOR-RELATED"/>
    <property type="match status" value="1"/>
</dbReference>
<sequence length="697" mass="75950">MSSPAAAATANVDNDFSDVAISRPHRLRRRRMSAPPPRIVPPRLPPCRPLPLSLEALDLSAASPAQALSSLRFVVLSYLADLERRLSLLESESAEWASTALDMLHAIRADVRSHLPDLLVPDLELHLADLKALLARIDFSRPMSYVPTLSARLKTLHAHLAAEFPSFTRPSFEFRRPSFDLSSFRKPSFDFDFDFDLPDFRGPRDLLDAFRADVDAFLADLPIPSAFLPAAALILPPPAPSLLPTAADALAVSQFGRRLISYDDLPTEWQNNSYVTGGYRFIPLTNYPRIILSLFQLHNETLNIHTHFVPLVLWGAAFYGLRFESSLPDWLWPLRWLEQCVSWAFGGVGGDWARYTPFAATLPAETLPLPFDEALFVIFALACLACSSLWHLMAGCAHLGAMEACARVDYVGIGWLIASTIATVVHHGYACAEQAVDATPLGHTILHPIDSHAGERVVEAAASVLKQGVEGMEALMGMKEVLKGVPDVLLHPVEAFKGAGVGAEVGGGGLVESMIEMLGGMSKFFSLPALSLSLPAFPTQLLSLASWPAYHPVGAACLVLCGVAGVSGNVLPFCAWFNRVENRLWRLGFFVGISFSAIAPLTGIAVLRGWGVMWEFISPVVPSLLYYIMGIFVYATMIPERFVGGRGGWVGWVGDMCGGGSHAIWHVFIVLAIRAHRDGLREMRRAALEGGCAIRGV</sequence>
<name>A0AAW0A9W0_9AGAR</name>
<feature type="binding site" evidence="5">
    <location>
        <position position="391"/>
    </location>
    <ligand>
        <name>Zn(2+)</name>
        <dbReference type="ChEBI" id="CHEBI:29105"/>
    </ligand>
</feature>
<feature type="transmembrane region" description="Helical" evidence="6">
    <location>
        <begin position="616"/>
        <end position="637"/>
    </location>
</feature>
<keyword evidence="3 6" id="KW-1133">Transmembrane helix</keyword>